<dbReference type="SMART" id="SM01294">
    <property type="entry name" value="PKS_PP_betabranch"/>
    <property type="match status" value="1"/>
</dbReference>
<feature type="domain" description="Ketosynthase family 3 (KS3)" evidence="7">
    <location>
        <begin position="819"/>
        <end position="988"/>
    </location>
</feature>
<reference evidence="10" key="1">
    <citation type="journal article" date="2019" name="Int. J. Syst. Evol. Microbiol.">
        <title>The Global Catalogue of Microorganisms (GCM) 10K type strain sequencing project: providing services to taxonomists for standard genome sequencing and annotation.</title>
        <authorList>
            <consortium name="The Broad Institute Genomics Platform"/>
            <consortium name="The Broad Institute Genome Sequencing Center for Infectious Disease"/>
            <person name="Wu L."/>
            <person name="Ma J."/>
        </authorList>
    </citation>
    <scope>NUCLEOTIDE SEQUENCE [LARGE SCALE GENOMIC DNA]</scope>
    <source>
        <strain evidence="10">JCM 4855</strain>
    </source>
</reference>
<dbReference type="SUPFAM" id="SSF47336">
    <property type="entry name" value="ACP-like"/>
    <property type="match status" value="1"/>
</dbReference>
<dbReference type="InterPro" id="IPR020807">
    <property type="entry name" value="PKS_DH"/>
</dbReference>
<sequence>GQTWIADHDVLGTVLLPGTGFVELALQAGDYVGCDSLDELVLEAPLALPHEGAVALQVVVEDADSSGRRTVCVYSRPAEGQSLDAVWTRHATGTLAARVTQPGFDLAQWPPRDAEPLPVEGGYQRLLERGYAYGPLFQGLKAAWRRGDEIFAEVTLPEDAHADAGRFGIHPALLDAALHVNLVADQGPDNGRTVLPFSWNGVTLHAAGAAMLRLRITPTGPDSAALALADATGQPVLSVESLVSRPVSQEQLGGDRDEFKDSLFRIQWQPTQLSPDATGSVTSALPSLDELLGVADGGDTPPYAVLSTGVAQADDVTTGRLRTSLDQVLEAVQTWLADERFSASRLVVTTRRAMAVEAAETIDPVASAVWGLVRSAQSEHPDRFVLVDLDDSDASLRALPAALATGEPESALRDGTFLVPRLARAVTGPTAVSVDDTALRPDGTVLITGGTSGLGALVARHVVARHGVRHLLLTSRRGPAAPGADELRAELEDLGADVTIAACDVSDRDALAGLLAEIPAERPLTGVVHSAGVLDDGLVSALTPDRVDAVLRPKADAAWHLHELTAGLDLAFFVVFSSVAGTLGGGGQGNYAAANAFLDGLAQRRRASGLTGVSLAWGPWAEVGGMADQLGEADWERLARSGMPPLRAADGLPLFDAALRLPDSLLLPVRLDVATLRSAGADLPAMLRGLVRVSGRQVARNSGAGGDSGLTARLAAMPAEEQNRFLLDLVRTHVAAVLGHAGAHAIEPGRAFSDIGFDSLASVELRNRLNSATGLRLPATLTFDYPTAQALADYIGASVLSRQEQLPVQQSTVVTAVDDEPIAIVGMACRYPGGVNSPEDLWRLVAEGTDAVTDFPTDRGWDLDNLYDPEPGTPGKTYSRNGGFLHQAADFDPGFFGISPREAVEMDPQQRLLLETSWEAVERAGIDPLTLKGSRTGVFAGVMYHDYAMSGTAGSIVSGRVSYTLGLEGPAVTVDTACSSSLVALHQA</sequence>
<evidence type="ECO:0000259" key="7">
    <source>
        <dbReference type="PROSITE" id="PS52004"/>
    </source>
</evidence>
<dbReference type="InterPro" id="IPR020841">
    <property type="entry name" value="PKS_Beta-ketoAc_synthase_dom"/>
</dbReference>
<dbReference type="Pfam" id="PF22953">
    <property type="entry name" value="SpnB_Rossmann"/>
    <property type="match status" value="1"/>
</dbReference>
<proteinExistence type="predicted"/>
<comment type="caution">
    <text evidence="9">The sequence shown here is derived from an EMBL/GenBank/DDBJ whole genome shotgun (WGS) entry which is preliminary data.</text>
</comment>
<evidence type="ECO:0000259" key="8">
    <source>
        <dbReference type="PROSITE" id="PS52019"/>
    </source>
</evidence>
<dbReference type="InterPro" id="IPR049551">
    <property type="entry name" value="PKS_DH_C"/>
</dbReference>
<feature type="non-terminal residue" evidence="9">
    <location>
        <position position="988"/>
    </location>
</feature>
<dbReference type="Pfam" id="PF00550">
    <property type="entry name" value="PP-binding"/>
    <property type="match status" value="1"/>
</dbReference>
<dbReference type="PROSITE" id="PS52004">
    <property type="entry name" value="KS3_2"/>
    <property type="match status" value="1"/>
</dbReference>
<dbReference type="PROSITE" id="PS50075">
    <property type="entry name" value="CARRIER"/>
    <property type="match status" value="1"/>
</dbReference>
<dbReference type="InterPro" id="IPR036291">
    <property type="entry name" value="NAD(P)-bd_dom_sf"/>
</dbReference>
<evidence type="ECO:0000313" key="9">
    <source>
        <dbReference type="EMBL" id="MFC7014794.1"/>
    </source>
</evidence>
<dbReference type="Pfam" id="PF21089">
    <property type="entry name" value="PKS_DH_N"/>
    <property type="match status" value="1"/>
</dbReference>
<feature type="active site" description="Proton donor; for dehydratase activity" evidence="5">
    <location>
        <position position="175"/>
    </location>
</feature>
<dbReference type="SMART" id="SM00825">
    <property type="entry name" value="PKS_KS"/>
    <property type="match status" value="1"/>
</dbReference>
<dbReference type="SMART" id="SM00826">
    <property type="entry name" value="PKS_DH"/>
    <property type="match status" value="1"/>
</dbReference>
<dbReference type="Pfam" id="PF00109">
    <property type="entry name" value="ketoacyl-synt"/>
    <property type="match status" value="1"/>
</dbReference>
<dbReference type="InterPro" id="IPR042104">
    <property type="entry name" value="PKS_dehydratase_sf"/>
</dbReference>
<evidence type="ECO:0000259" key="6">
    <source>
        <dbReference type="PROSITE" id="PS50075"/>
    </source>
</evidence>
<feature type="region of interest" description="N-terminal hotdog fold" evidence="5">
    <location>
        <begin position="1"/>
        <end position="102"/>
    </location>
</feature>
<dbReference type="InterPro" id="IPR020806">
    <property type="entry name" value="PKS_PP-bd"/>
</dbReference>
<dbReference type="InterPro" id="IPR057326">
    <property type="entry name" value="KR_dom"/>
</dbReference>
<evidence type="ECO:0000256" key="5">
    <source>
        <dbReference type="PROSITE-ProRule" id="PRU01363"/>
    </source>
</evidence>
<organism evidence="9 10">
    <name type="scientific">Streptomyces viridiviolaceus</name>
    <dbReference type="NCBI Taxonomy" id="68282"/>
    <lineage>
        <taxon>Bacteria</taxon>
        <taxon>Bacillati</taxon>
        <taxon>Actinomycetota</taxon>
        <taxon>Actinomycetes</taxon>
        <taxon>Kitasatosporales</taxon>
        <taxon>Streptomycetaceae</taxon>
        <taxon>Streptomyces</taxon>
    </lineage>
</organism>
<dbReference type="InterPro" id="IPR014030">
    <property type="entry name" value="Ketoacyl_synth_N"/>
</dbReference>
<keyword evidence="3" id="KW-0808">Transferase</keyword>
<dbReference type="SMART" id="SM00823">
    <property type="entry name" value="PKS_PP"/>
    <property type="match status" value="1"/>
</dbReference>
<dbReference type="CDD" id="cd08956">
    <property type="entry name" value="KR_3_FAS_SDR_x"/>
    <property type="match status" value="1"/>
</dbReference>
<accession>A0ABW2E6B5</accession>
<evidence type="ECO:0000256" key="3">
    <source>
        <dbReference type="ARBA" id="ARBA00022679"/>
    </source>
</evidence>
<evidence type="ECO:0000256" key="1">
    <source>
        <dbReference type="ARBA" id="ARBA00022450"/>
    </source>
</evidence>
<dbReference type="Gene3D" id="1.10.1200.10">
    <property type="entry name" value="ACP-like"/>
    <property type="match status" value="1"/>
</dbReference>
<feature type="active site" description="Proton acceptor; for dehydratase activity" evidence="5">
    <location>
        <position position="8"/>
    </location>
</feature>
<evidence type="ECO:0000256" key="2">
    <source>
        <dbReference type="ARBA" id="ARBA00022553"/>
    </source>
</evidence>
<dbReference type="SUPFAM" id="SSF53901">
    <property type="entry name" value="Thiolase-like"/>
    <property type="match status" value="1"/>
</dbReference>
<feature type="domain" description="Carrier" evidence="6">
    <location>
        <begin position="724"/>
        <end position="799"/>
    </location>
</feature>
<feature type="non-terminal residue" evidence="9">
    <location>
        <position position="1"/>
    </location>
</feature>
<dbReference type="InterPro" id="IPR018201">
    <property type="entry name" value="Ketoacyl_synth_AS"/>
</dbReference>
<evidence type="ECO:0000256" key="4">
    <source>
        <dbReference type="ARBA" id="ARBA00023268"/>
    </source>
</evidence>
<dbReference type="InterPro" id="IPR036736">
    <property type="entry name" value="ACP-like_sf"/>
</dbReference>
<dbReference type="InterPro" id="IPR050091">
    <property type="entry name" value="PKS_NRPS_Biosynth_Enz"/>
</dbReference>
<dbReference type="PANTHER" id="PTHR43775:SF51">
    <property type="entry name" value="INACTIVE PHENOLPHTHIOCEROL SYNTHESIS POLYKETIDE SYNTHASE TYPE I PKS1-RELATED"/>
    <property type="match status" value="1"/>
</dbReference>
<dbReference type="PROSITE" id="PS00606">
    <property type="entry name" value="KS3_1"/>
    <property type="match status" value="1"/>
</dbReference>
<dbReference type="RefSeq" id="WP_385869737.1">
    <property type="nucleotide sequence ID" value="NZ_JBHSYM010000053.1"/>
</dbReference>
<dbReference type="Gene3D" id="3.40.50.720">
    <property type="entry name" value="NAD(P)-binding Rossmann-like Domain"/>
    <property type="match status" value="1"/>
</dbReference>
<feature type="region of interest" description="C-terminal hotdog fold" evidence="5">
    <location>
        <begin position="114"/>
        <end position="253"/>
    </location>
</feature>
<dbReference type="InterPro" id="IPR006162">
    <property type="entry name" value="Ppantetheine_attach_site"/>
</dbReference>
<dbReference type="Pfam" id="PF14765">
    <property type="entry name" value="PS-DH"/>
    <property type="match status" value="1"/>
</dbReference>
<protein>
    <submittedName>
        <fullName evidence="9">SDR family NAD(P)-dependent oxidoreductase</fullName>
    </submittedName>
</protein>
<dbReference type="InterPro" id="IPR013968">
    <property type="entry name" value="PKS_KR"/>
</dbReference>
<dbReference type="Gene3D" id="3.10.129.110">
    <property type="entry name" value="Polyketide synthase dehydratase"/>
    <property type="match status" value="1"/>
</dbReference>
<keyword evidence="10" id="KW-1185">Reference proteome</keyword>
<dbReference type="Gene3D" id="3.40.47.10">
    <property type="match status" value="1"/>
</dbReference>
<keyword evidence="1" id="KW-0596">Phosphopantetheine</keyword>
<dbReference type="Proteomes" id="UP001596409">
    <property type="component" value="Unassembled WGS sequence"/>
</dbReference>
<dbReference type="InterPro" id="IPR055123">
    <property type="entry name" value="SpnB-like_Rossmann"/>
</dbReference>
<dbReference type="InterPro" id="IPR016039">
    <property type="entry name" value="Thiolase-like"/>
</dbReference>
<dbReference type="CDD" id="cd00833">
    <property type="entry name" value="PKS"/>
    <property type="match status" value="1"/>
</dbReference>
<dbReference type="InterPro" id="IPR049552">
    <property type="entry name" value="PKS_DH_N"/>
</dbReference>
<name>A0ABW2E6B5_9ACTN</name>
<evidence type="ECO:0000313" key="10">
    <source>
        <dbReference type="Proteomes" id="UP001596409"/>
    </source>
</evidence>
<dbReference type="EMBL" id="JBHSYM010000053">
    <property type="protein sequence ID" value="MFC7014794.1"/>
    <property type="molecule type" value="Genomic_DNA"/>
</dbReference>
<dbReference type="PROSITE" id="PS52019">
    <property type="entry name" value="PKS_MFAS_DH"/>
    <property type="match status" value="1"/>
</dbReference>
<dbReference type="Pfam" id="PF08659">
    <property type="entry name" value="KR"/>
    <property type="match status" value="1"/>
</dbReference>
<gene>
    <name evidence="9" type="ORF">ACFQMH_24380</name>
</gene>
<dbReference type="PROSITE" id="PS00012">
    <property type="entry name" value="PHOSPHOPANTETHEINE"/>
    <property type="match status" value="1"/>
</dbReference>
<dbReference type="SMART" id="SM00822">
    <property type="entry name" value="PKS_KR"/>
    <property type="match status" value="1"/>
</dbReference>
<keyword evidence="2" id="KW-0597">Phosphoprotein</keyword>
<dbReference type="SUPFAM" id="SSF51735">
    <property type="entry name" value="NAD(P)-binding Rossmann-fold domains"/>
    <property type="match status" value="2"/>
</dbReference>
<dbReference type="InterPro" id="IPR049900">
    <property type="entry name" value="PKS_mFAS_DH"/>
</dbReference>
<feature type="domain" description="PKS/mFAS DH" evidence="8">
    <location>
        <begin position="1"/>
        <end position="253"/>
    </location>
</feature>
<dbReference type="InterPro" id="IPR009081">
    <property type="entry name" value="PP-bd_ACP"/>
</dbReference>
<keyword evidence="4" id="KW-0511">Multifunctional enzyme</keyword>
<dbReference type="PANTHER" id="PTHR43775">
    <property type="entry name" value="FATTY ACID SYNTHASE"/>
    <property type="match status" value="1"/>
</dbReference>